<keyword evidence="3" id="KW-1185">Reference proteome</keyword>
<proteinExistence type="predicted"/>
<evidence type="ECO:0000259" key="1">
    <source>
        <dbReference type="Pfam" id="PF03358"/>
    </source>
</evidence>
<dbReference type="EMBL" id="BOOU01000063">
    <property type="protein sequence ID" value="GII79774.1"/>
    <property type="molecule type" value="Genomic_DNA"/>
</dbReference>
<dbReference type="RefSeq" id="WP_203989932.1">
    <property type="nucleotide sequence ID" value="NZ_BOOU01000063.1"/>
</dbReference>
<dbReference type="InterPro" id="IPR005025">
    <property type="entry name" value="FMN_Rdtase-like_dom"/>
</dbReference>
<evidence type="ECO:0000313" key="2">
    <source>
        <dbReference type="EMBL" id="GII79774.1"/>
    </source>
</evidence>
<dbReference type="PANTHER" id="PTHR30543">
    <property type="entry name" value="CHROMATE REDUCTASE"/>
    <property type="match status" value="1"/>
</dbReference>
<dbReference type="PANTHER" id="PTHR30543:SF21">
    <property type="entry name" value="NAD(P)H-DEPENDENT FMN REDUCTASE LOT6"/>
    <property type="match status" value="1"/>
</dbReference>
<comment type="caution">
    <text evidence="2">The sequence shown here is derived from an EMBL/GenBank/DDBJ whole genome shotgun (WGS) entry which is preliminary data.</text>
</comment>
<dbReference type="Pfam" id="PF03358">
    <property type="entry name" value="FMN_red"/>
    <property type="match status" value="1"/>
</dbReference>
<organism evidence="2 3">
    <name type="scientific">Sphaerisporangium rufum</name>
    <dbReference type="NCBI Taxonomy" id="1381558"/>
    <lineage>
        <taxon>Bacteria</taxon>
        <taxon>Bacillati</taxon>
        <taxon>Actinomycetota</taxon>
        <taxon>Actinomycetes</taxon>
        <taxon>Streptosporangiales</taxon>
        <taxon>Streptosporangiaceae</taxon>
        <taxon>Sphaerisporangium</taxon>
    </lineage>
</organism>
<dbReference type="SUPFAM" id="SSF52218">
    <property type="entry name" value="Flavoproteins"/>
    <property type="match status" value="1"/>
</dbReference>
<dbReference type="GO" id="GO:0005829">
    <property type="term" value="C:cytosol"/>
    <property type="evidence" value="ECO:0007669"/>
    <property type="project" value="TreeGrafter"/>
</dbReference>
<reference evidence="2" key="1">
    <citation type="submission" date="2021-01" db="EMBL/GenBank/DDBJ databases">
        <title>Whole genome shotgun sequence of Sphaerisporangium rufum NBRC 109079.</title>
        <authorList>
            <person name="Komaki H."/>
            <person name="Tamura T."/>
        </authorList>
    </citation>
    <scope>NUCLEOTIDE SEQUENCE</scope>
    <source>
        <strain evidence="2">NBRC 109079</strain>
    </source>
</reference>
<dbReference type="GO" id="GO:0016491">
    <property type="term" value="F:oxidoreductase activity"/>
    <property type="evidence" value="ECO:0007669"/>
    <property type="project" value="InterPro"/>
</dbReference>
<feature type="domain" description="NADPH-dependent FMN reductase-like" evidence="1">
    <location>
        <begin position="3"/>
        <end position="151"/>
    </location>
</feature>
<protein>
    <submittedName>
        <fullName evidence="2">FMN reductase</fullName>
    </submittedName>
</protein>
<sequence length="206" mass="22358">MIRIAVILGSTRPGRRGAAVARWIVAEAGRHPDAVAGDVVVEPVDLADFDLPLLDEPSPARFGDYRNPHTRRWSEAVASFDGFVFVTPEYNHSMPAALKNAIDYLCEEWQDKAAGFVGYGADGGVRAIEHLRPVMAELRVADVQAQVTLGLFADFEIESPTDPGRLTPRPHQQEALAGLLDQVIAWSRALAPLRAGRRVAQPASTG</sequence>
<dbReference type="Gene3D" id="3.40.50.360">
    <property type="match status" value="1"/>
</dbReference>
<dbReference type="AlphaFoldDB" id="A0A919R589"/>
<gene>
    <name evidence="2" type="ORF">Sru01_47560</name>
</gene>
<name>A0A919R589_9ACTN</name>
<dbReference type="GO" id="GO:0010181">
    <property type="term" value="F:FMN binding"/>
    <property type="evidence" value="ECO:0007669"/>
    <property type="project" value="TreeGrafter"/>
</dbReference>
<evidence type="ECO:0000313" key="3">
    <source>
        <dbReference type="Proteomes" id="UP000655287"/>
    </source>
</evidence>
<dbReference type="InterPro" id="IPR050712">
    <property type="entry name" value="NAD(P)H-dep_reductase"/>
</dbReference>
<dbReference type="InterPro" id="IPR029039">
    <property type="entry name" value="Flavoprotein-like_sf"/>
</dbReference>
<accession>A0A919R589</accession>
<dbReference type="Proteomes" id="UP000655287">
    <property type="component" value="Unassembled WGS sequence"/>
</dbReference>